<protein>
    <recommendedName>
        <fullName evidence="3">Ig-like domain-containing protein</fullName>
    </recommendedName>
</protein>
<evidence type="ECO:0008006" key="3">
    <source>
        <dbReference type="Google" id="ProtNLM"/>
    </source>
</evidence>
<comment type="caution">
    <text evidence="1">The sequence shown here is derived from an EMBL/GenBank/DDBJ whole genome shotgun (WGS) entry which is preliminary data.</text>
</comment>
<dbReference type="EMBL" id="JAODUO010000614">
    <property type="protein sequence ID" value="KAK2177184.1"/>
    <property type="molecule type" value="Genomic_DNA"/>
</dbReference>
<evidence type="ECO:0000313" key="2">
    <source>
        <dbReference type="Proteomes" id="UP001209878"/>
    </source>
</evidence>
<dbReference type="Gene3D" id="2.60.40.10">
    <property type="entry name" value="Immunoglobulins"/>
    <property type="match status" value="1"/>
</dbReference>
<dbReference type="InterPro" id="IPR013783">
    <property type="entry name" value="Ig-like_fold"/>
</dbReference>
<reference evidence="1" key="1">
    <citation type="journal article" date="2023" name="Mol. Biol. Evol.">
        <title>Third-Generation Sequencing Reveals the Adaptive Role of the Epigenome in Three Deep-Sea Polychaetes.</title>
        <authorList>
            <person name="Perez M."/>
            <person name="Aroh O."/>
            <person name="Sun Y."/>
            <person name="Lan Y."/>
            <person name="Juniper S.K."/>
            <person name="Young C.R."/>
            <person name="Angers B."/>
            <person name="Qian P.Y."/>
        </authorList>
    </citation>
    <scope>NUCLEOTIDE SEQUENCE</scope>
    <source>
        <strain evidence="1">R07B-5</strain>
    </source>
</reference>
<dbReference type="SUPFAM" id="SSF48726">
    <property type="entry name" value="Immunoglobulin"/>
    <property type="match status" value="1"/>
</dbReference>
<dbReference type="AlphaFoldDB" id="A0AAD9KT44"/>
<organism evidence="1 2">
    <name type="scientific">Ridgeia piscesae</name>
    <name type="common">Tubeworm</name>
    <dbReference type="NCBI Taxonomy" id="27915"/>
    <lineage>
        <taxon>Eukaryota</taxon>
        <taxon>Metazoa</taxon>
        <taxon>Spiralia</taxon>
        <taxon>Lophotrochozoa</taxon>
        <taxon>Annelida</taxon>
        <taxon>Polychaeta</taxon>
        <taxon>Sedentaria</taxon>
        <taxon>Canalipalpata</taxon>
        <taxon>Sabellida</taxon>
        <taxon>Siboglinidae</taxon>
        <taxon>Ridgeia</taxon>
    </lineage>
</organism>
<keyword evidence="2" id="KW-1185">Reference proteome</keyword>
<proteinExistence type="predicted"/>
<name>A0AAD9KT44_RIDPI</name>
<gene>
    <name evidence="1" type="ORF">NP493_614g00012</name>
</gene>
<dbReference type="Proteomes" id="UP001209878">
    <property type="component" value="Unassembled WGS sequence"/>
</dbReference>
<sequence length="98" mass="11128">MTLFQVPSLDQKTSLFMKQKQQNLVADLASVTTPLCGSRRAKYAVVYDISNETYELTINSTSFEDAGRYSCLDTTTRRAVYMELVVVGETLRRPSFYP</sequence>
<accession>A0AAD9KT44</accession>
<dbReference type="InterPro" id="IPR036179">
    <property type="entry name" value="Ig-like_dom_sf"/>
</dbReference>
<evidence type="ECO:0000313" key="1">
    <source>
        <dbReference type="EMBL" id="KAK2177184.1"/>
    </source>
</evidence>